<sequence>MLAIFALIFGLLFILSLLGIFIYSIFLRKKKQLIEERESFGIYNRTKEKLGDVTRLGYEEDVYKLIHNQSNKTIIEDKKSKVVDTIKKMYELELTSVDVSKVEGLSPLDTEPMTNMKLLSYKLDREGLYSLSKFI</sequence>
<evidence type="ECO:0000313" key="3">
    <source>
        <dbReference type="Proteomes" id="UP000202284"/>
    </source>
</evidence>
<protein>
    <submittedName>
        <fullName evidence="2">Uncharacterized protein</fullName>
    </submittedName>
</protein>
<evidence type="ECO:0000256" key="1">
    <source>
        <dbReference type="SAM" id="Phobius"/>
    </source>
</evidence>
<reference evidence="2 3" key="1">
    <citation type="submission" date="2014-07" db="EMBL/GenBank/DDBJ databases">
        <authorList>
            <person name="Yuan W."/>
            <person name="Rao X."/>
        </authorList>
    </citation>
    <scope>NUCLEOTIDE SEQUENCE [LARGE SCALE GENOMIC DNA]</scope>
</reference>
<keyword evidence="1" id="KW-0472">Membrane</keyword>
<dbReference type="RefSeq" id="YP_009099426.1">
    <property type="nucleotide sequence ID" value="NC_025426.1"/>
</dbReference>
<feature type="transmembrane region" description="Helical" evidence="1">
    <location>
        <begin position="6"/>
        <end position="27"/>
    </location>
</feature>
<name>A0A076YLC7_9CAUD</name>
<keyword evidence="3" id="KW-1185">Reference proteome</keyword>
<accession>A0A076YLC7</accession>
<dbReference type="OrthoDB" id="28499at10239"/>
<gene>
    <name evidence="2" type="ORF">P108_0089</name>
</gene>
<dbReference type="EMBL" id="KM216423">
    <property type="protein sequence ID" value="AIK69536.1"/>
    <property type="molecule type" value="Genomic_DNA"/>
</dbReference>
<keyword evidence="1" id="KW-1133">Transmembrane helix</keyword>
<dbReference type="Proteomes" id="UP000202284">
    <property type="component" value="Segment"/>
</dbReference>
<keyword evidence="1" id="KW-0812">Transmembrane</keyword>
<proteinExistence type="predicted"/>
<dbReference type="GeneID" id="22110135"/>
<organism evidence="2 3">
    <name type="scientific">Staphylococcus phage P108</name>
    <dbReference type="NCBI Taxonomy" id="1526408"/>
    <lineage>
        <taxon>Viruses</taxon>
        <taxon>Duplodnaviria</taxon>
        <taxon>Heunggongvirae</taxon>
        <taxon>Uroviricota</taxon>
        <taxon>Caudoviricetes</taxon>
        <taxon>Herelleviridae</taxon>
        <taxon>Twortvirinae</taxon>
        <taxon>Kayvirus</taxon>
        <taxon>Kayvirus P108</taxon>
    </lineage>
</organism>
<dbReference type="KEGG" id="vg:22110135"/>
<evidence type="ECO:0000313" key="2">
    <source>
        <dbReference type="EMBL" id="AIK69536.1"/>
    </source>
</evidence>